<reference evidence="5" key="1">
    <citation type="journal article" date="2019" name="Int. J. Syst. Evol. Microbiol.">
        <title>The Global Catalogue of Microorganisms (GCM) 10K type strain sequencing project: providing services to taxonomists for standard genome sequencing and annotation.</title>
        <authorList>
            <consortium name="The Broad Institute Genomics Platform"/>
            <consortium name="The Broad Institute Genome Sequencing Center for Infectious Disease"/>
            <person name="Wu L."/>
            <person name="Ma J."/>
        </authorList>
    </citation>
    <scope>NUCLEOTIDE SEQUENCE [LARGE SCALE GENOMIC DNA]</scope>
    <source>
        <strain evidence="5">CCUG 50353</strain>
    </source>
</reference>
<dbReference type="InterPro" id="IPR029348">
    <property type="entry name" value="NTF-like"/>
</dbReference>
<dbReference type="InterPro" id="IPR041143">
    <property type="entry name" value="YgxA_HTH"/>
</dbReference>
<sequence>MEAILRPIYQERASDPNTLGILHIQKKDKVSPLTDTFDSILLVVTKEAKRPIFTKHYSFDGQKAALHIVTEQQLRKWLTLGKNPKIVDWLLHGRILFDRNEAIVNFRQELDEFPERGRKVRMGIEFARLTRRYLEGKVFFEQQNYLDAYTELVDSLHHLARLAIFERGMHPELMVWKQVKVLDPAIYKLYDELVSSSEPLQKRVELLFLASDFLIHSRIKEGALHIQEVLSQKPYWSIQEIHEQQELRYYSTDLEVYIEYLVEKGLLLVEEHPTKSSHVMHRYYKTVE</sequence>
<dbReference type="InterPro" id="IPR054515">
    <property type="entry name" value="YgxA-like_substrate-bd"/>
</dbReference>
<dbReference type="InterPro" id="IPR036388">
    <property type="entry name" value="WH-like_DNA-bd_sf"/>
</dbReference>
<evidence type="ECO:0000259" key="2">
    <source>
        <dbReference type="Pfam" id="PF18576"/>
    </source>
</evidence>
<dbReference type="RefSeq" id="WP_378142225.1">
    <property type="nucleotide sequence ID" value="NZ_JBHSEF010000024.1"/>
</dbReference>
<protein>
    <submittedName>
        <fullName evidence="4">Nucleotidyltransferase-like protein</fullName>
    </submittedName>
</protein>
<comment type="caution">
    <text evidence="4">The sequence shown here is derived from an EMBL/GenBank/DDBJ whole genome shotgun (WGS) entry which is preliminary data.</text>
</comment>
<dbReference type="Gene3D" id="3.30.460.10">
    <property type="entry name" value="Beta Polymerase, domain 2"/>
    <property type="match status" value="1"/>
</dbReference>
<keyword evidence="5" id="KW-1185">Reference proteome</keyword>
<evidence type="ECO:0000313" key="5">
    <source>
        <dbReference type="Proteomes" id="UP001595733"/>
    </source>
</evidence>
<dbReference type="Gene3D" id="1.10.10.10">
    <property type="entry name" value="Winged helix-like DNA-binding domain superfamily/Winged helix DNA-binding domain"/>
    <property type="match status" value="1"/>
</dbReference>
<feature type="domain" description="Nucleotidyltransferase-like" evidence="1">
    <location>
        <begin position="1"/>
        <end position="118"/>
    </location>
</feature>
<gene>
    <name evidence="4" type="ORF">ACFO0S_11460</name>
</gene>
<dbReference type="Proteomes" id="UP001595733">
    <property type="component" value="Unassembled WGS sequence"/>
</dbReference>
<dbReference type="Pfam" id="PF14540">
    <property type="entry name" value="NTF-like"/>
    <property type="match status" value="1"/>
</dbReference>
<dbReference type="Pfam" id="PF22339">
    <property type="entry name" value="YgxA-like_sub_bind"/>
    <property type="match status" value="1"/>
</dbReference>
<evidence type="ECO:0000259" key="1">
    <source>
        <dbReference type="Pfam" id="PF14540"/>
    </source>
</evidence>
<dbReference type="InterPro" id="IPR043519">
    <property type="entry name" value="NT_sf"/>
</dbReference>
<accession>A0ABV8UYS0</accession>
<evidence type="ECO:0000259" key="3">
    <source>
        <dbReference type="Pfam" id="PF22339"/>
    </source>
</evidence>
<organism evidence="4 5">
    <name type="scientific">Chryseomicrobium palamuruense</name>
    <dbReference type="NCBI Taxonomy" id="682973"/>
    <lineage>
        <taxon>Bacteria</taxon>
        <taxon>Bacillati</taxon>
        <taxon>Bacillota</taxon>
        <taxon>Bacilli</taxon>
        <taxon>Bacillales</taxon>
        <taxon>Caryophanaceae</taxon>
        <taxon>Chryseomicrobium</taxon>
    </lineage>
</organism>
<name>A0ABV8UYS0_9BACL</name>
<feature type="domain" description="YgxA-like substrate binding" evidence="3">
    <location>
        <begin position="119"/>
        <end position="218"/>
    </location>
</feature>
<dbReference type="EMBL" id="JBHSEF010000024">
    <property type="protein sequence ID" value="MFC4355669.1"/>
    <property type="molecule type" value="Genomic_DNA"/>
</dbReference>
<feature type="domain" description="YgxA-like helix-turn-helix" evidence="2">
    <location>
        <begin position="225"/>
        <end position="285"/>
    </location>
</feature>
<dbReference type="Gene3D" id="1.20.120.330">
    <property type="entry name" value="Nucleotidyltransferases domain 2"/>
    <property type="match status" value="1"/>
</dbReference>
<dbReference type="Pfam" id="PF18576">
    <property type="entry name" value="HTH_52"/>
    <property type="match status" value="1"/>
</dbReference>
<evidence type="ECO:0000313" key="4">
    <source>
        <dbReference type="EMBL" id="MFC4355669.1"/>
    </source>
</evidence>
<proteinExistence type="predicted"/>